<evidence type="ECO:0000313" key="1">
    <source>
        <dbReference type="EMBL" id="GFQ80943.1"/>
    </source>
</evidence>
<dbReference type="AlphaFoldDB" id="A0A8X6KSM6"/>
<dbReference type="Proteomes" id="UP000887116">
    <property type="component" value="Unassembled WGS sequence"/>
</dbReference>
<sequence length="95" mass="10847">MRSSVRSKQNNFFHILAVPEITLIFQKLLDYPFPGIDGSKHKSPEKWLTILCGNYWVILGYPRLSFLLGDIHPSSLVMSISPLRFRSLSPSCHSD</sequence>
<gene>
    <name evidence="1" type="ORF">TNCT_40651</name>
</gene>
<name>A0A8X6KSM6_TRICU</name>
<reference evidence="1" key="1">
    <citation type="submission" date="2020-07" db="EMBL/GenBank/DDBJ databases">
        <title>Multicomponent nature underlies the extraordinary mechanical properties of spider dragline silk.</title>
        <authorList>
            <person name="Kono N."/>
            <person name="Nakamura H."/>
            <person name="Mori M."/>
            <person name="Yoshida Y."/>
            <person name="Ohtoshi R."/>
            <person name="Malay A.D."/>
            <person name="Moran D.A.P."/>
            <person name="Tomita M."/>
            <person name="Numata K."/>
            <person name="Arakawa K."/>
        </authorList>
    </citation>
    <scope>NUCLEOTIDE SEQUENCE</scope>
</reference>
<organism evidence="1 2">
    <name type="scientific">Trichonephila clavata</name>
    <name type="common">Joro spider</name>
    <name type="synonym">Nephila clavata</name>
    <dbReference type="NCBI Taxonomy" id="2740835"/>
    <lineage>
        <taxon>Eukaryota</taxon>
        <taxon>Metazoa</taxon>
        <taxon>Ecdysozoa</taxon>
        <taxon>Arthropoda</taxon>
        <taxon>Chelicerata</taxon>
        <taxon>Arachnida</taxon>
        <taxon>Araneae</taxon>
        <taxon>Araneomorphae</taxon>
        <taxon>Entelegynae</taxon>
        <taxon>Araneoidea</taxon>
        <taxon>Nephilidae</taxon>
        <taxon>Trichonephila</taxon>
    </lineage>
</organism>
<protein>
    <submittedName>
        <fullName evidence="1">Uncharacterized protein</fullName>
    </submittedName>
</protein>
<accession>A0A8X6KSM6</accession>
<dbReference type="EMBL" id="BMAO01012374">
    <property type="protein sequence ID" value="GFQ80943.1"/>
    <property type="molecule type" value="Genomic_DNA"/>
</dbReference>
<proteinExistence type="predicted"/>
<comment type="caution">
    <text evidence="1">The sequence shown here is derived from an EMBL/GenBank/DDBJ whole genome shotgun (WGS) entry which is preliminary data.</text>
</comment>
<evidence type="ECO:0000313" key="2">
    <source>
        <dbReference type="Proteomes" id="UP000887116"/>
    </source>
</evidence>
<keyword evidence="2" id="KW-1185">Reference proteome</keyword>